<dbReference type="PANTHER" id="PTHR44688:SF16">
    <property type="entry name" value="DNA-BINDING TRANSCRIPTIONAL ACTIVATOR DEVR_DOSR"/>
    <property type="match status" value="1"/>
</dbReference>
<sequence>MIQEHPVGSASFRRNHLGTGKRHTSCLRCASLQTEVMKQNPAIWTQMTLTRAILPANSTAEAIQAIRKILLVDHVTLHMLNNPTTGLDNPFVRTTYPEGWVSRYLLNNMAVTDPVLQRAQQGDTPFFWSELILNADQIRTMEEFGRAGLGTVGYSLVHIDPHGRKSVLSISRVESRGWDEHIEAHVDSLEQAHMDLHVKALAEAAADAMGIPHLAPREYECLRFTAQGKTYSEIAIILNLSEHTVRSYLKLARVKLNCVSLAQAVAKAVRYKMI</sequence>
<dbReference type="EMBL" id="QZCG01000004">
    <property type="protein sequence ID" value="RJE86638.1"/>
    <property type="molecule type" value="Genomic_DNA"/>
</dbReference>
<dbReference type="SMART" id="SM00421">
    <property type="entry name" value="HTH_LUXR"/>
    <property type="match status" value="1"/>
</dbReference>
<dbReference type="PANTHER" id="PTHR44688">
    <property type="entry name" value="DNA-BINDING TRANSCRIPTIONAL ACTIVATOR DEVR_DOSR"/>
    <property type="match status" value="1"/>
</dbReference>
<dbReference type="GO" id="GO:0003677">
    <property type="term" value="F:DNA binding"/>
    <property type="evidence" value="ECO:0007669"/>
    <property type="project" value="UniProtKB-KW"/>
</dbReference>
<dbReference type="CDD" id="cd06170">
    <property type="entry name" value="LuxR_C_like"/>
    <property type="match status" value="1"/>
</dbReference>
<evidence type="ECO:0000313" key="6">
    <source>
        <dbReference type="Proteomes" id="UP000284202"/>
    </source>
</evidence>
<dbReference type="Proteomes" id="UP000284202">
    <property type="component" value="Unassembled WGS sequence"/>
</dbReference>
<dbReference type="Pfam" id="PF00196">
    <property type="entry name" value="GerE"/>
    <property type="match status" value="1"/>
</dbReference>
<dbReference type="OrthoDB" id="9803630at2"/>
<keyword evidence="1" id="KW-0805">Transcription regulation</keyword>
<evidence type="ECO:0000256" key="2">
    <source>
        <dbReference type="ARBA" id="ARBA00023125"/>
    </source>
</evidence>
<dbReference type="PROSITE" id="PS50043">
    <property type="entry name" value="HTH_LUXR_2"/>
    <property type="match status" value="1"/>
</dbReference>
<dbReference type="PRINTS" id="PR00038">
    <property type="entry name" value="HTHLUXR"/>
</dbReference>
<keyword evidence="6" id="KW-1185">Reference proteome</keyword>
<dbReference type="InterPro" id="IPR005143">
    <property type="entry name" value="TF_LuxR_autoind-bd_dom"/>
</dbReference>
<dbReference type="Gene3D" id="1.10.10.10">
    <property type="entry name" value="Winged helix-like DNA-binding domain superfamily/Winged helix DNA-binding domain"/>
    <property type="match status" value="1"/>
</dbReference>
<gene>
    <name evidence="5" type="ORF">D3P04_08000</name>
</gene>
<dbReference type="InterPro" id="IPR016032">
    <property type="entry name" value="Sig_transdc_resp-reg_C-effctor"/>
</dbReference>
<evidence type="ECO:0000313" key="5">
    <source>
        <dbReference type="EMBL" id="RJE86638.1"/>
    </source>
</evidence>
<dbReference type="InterPro" id="IPR036388">
    <property type="entry name" value="WH-like_DNA-bd_sf"/>
</dbReference>
<feature type="domain" description="HTH luxR-type" evidence="4">
    <location>
        <begin position="207"/>
        <end position="272"/>
    </location>
</feature>
<keyword evidence="3" id="KW-0804">Transcription</keyword>
<dbReference type="GO" id="GO:0006355">
    <property type="term" value="P:regulation of DNA-templated transcription"/>
    <property type="evidence" value="ECO:0007669"/>
    <property type="project" value="InterPro"/>
</dbReference>
<proteinExistence type="predicted"/>
<protein>
    <submittedName>
        <fullName evidence="5">LuxR family transcriptional regulator</fullName>
    </submittedName>
</protein>
<dbReference type="Pfam" id="PF03472">
    <property type="entry name" value="Autoind_bind"/>
    <property type="match status" value="1"/>
</dbReference>
<dbReference type="Gene3D" id="3.30.450.80">
    <property type="entry name" value="Transcription factor LuxR-like, autoinducer-binding domain"/>
    <property type="match status" value="1"/>
</dbReference>
<dbReference type="InterPro" id="IPR036693">
    <property type="entry name" value="TF_LuxR_autoind-bd_dom_sf"/>
</dbReference>
<dbReference type="AlphaFoldDB" id="A0A418T0C1"/>
<name>A0A418T0C1_9RHOB</name>
<evidence type="ECO:0000256" key="1">
    <source>
        <dbReference type="ARBA" id="ARBA00023015"/>
    </source>
</evidence>
<reference evidence="6" key="1">
    <citation type="submission" date="2018-09" db="EMBL/GenBank/DDBJ databases">
        <title>Acidovorax cavernicola nov. sp. isolated from Gruta de las Maravillas (Aracena, Spain).</title>
        <authorList>
            <person name="Jurado V."/>
            <person name="Gutierrez-Patricio S."/>
            <person name="Gonzalez-Pimentel J.L."/>
            <person name="Miller A.Z."/>
            <person name="Laiz L."/>
            <person name="Saiz-Jimenez C."/>
        </authorList>
    </citation>
    <scope>NUCLEOTIDE SEQUENCE [LARGE SCALE GENOMIC DNA]</scope>
    <source>
        <strain evidence="6">1011MAR3C25</strain>
    </source>
</reference>
<evidence type="ECO:0000259" key="4">
    <source>
        <dbReference type="PROSITE" id="PS50043"/>
    </source>
</evidence>
<comment type="caution">
    <text evidence="5">The sequence shown here is derived from an EMBL/GenBank/DDBJ whole genome shotgun (WGS) entry which is preliminary data.</text>
</comment>
<organism evidence="5 6">
    <name type="scientific">Paracoccus onubensis</name>
    <dbReference type="NCBI Taxonomy" id="1675788"/>
    <lineage>
        <taxon>Bacteria</taxon>
        <taxon>Pseudomonadati</taxon>
        <taxon>Pseudomonadota</taxon>
        <taxon>Alphaproteobacteria</taxon>
        <taxon>Rhodobacterales</taxon>
        <taxon>Paracoccaceae</taxon>
        <taxon>Paracoccus</taxon>
    </lineage>
</organism>
<keyword evidence="2" id="KW-0238">DNA-binding</keyword>
<evidence type="ECO:0000256" key="3">
    <source>
        <dbReference type="ARBA" id="ARBA00023163"/>
    </source>
</evidence>
<dbReference type="SUPFAM" id="SSF46894">
    <property type="entry name" value="C-terminal effector domain of the bipartite response regulators"/>
    <property type="match status" value="1"/>
</dbReference>
<dbReference type="SUPFAM" id="SSF75516">
    <property type="entry name" value="Pheromone-binding domain of LuxR-like quorum-sensing transcription factors"/>
    <property type="match status" value="1"/>
</dbReference>
<dbReference type="InterPro" id="IPR000792">
    <property type="entry name" value="Tscrpt_reg_LuxR_C"/>
</dbReference>
<accession>A0A418T0C1</accession>